<evidence type="ECO:0000256" key="1">
    <source>
        <dbReference type="ARBA" id="ARBA00000968"/>
    </source>
</evidence>
<dbReference type="SUPFAM" id="SSF63380">
    <property type="entry name" value="Riboflavin synthase domain-like"/>
    <property type="match status" value="2"/>
</dbReference>
<feature type="repeat" description="Lumazine-binding" evidence="11">
    <location>
        <begin position="1"/>
        <end position="96"/>
    </location>
</feature>
<dbReference type="PANTHER" id="PTHR21098:SF12">
    <property type="entry name" value="RIBOFLAVIN SYNTHASE"/>
    <property type="match status" value="1"/>
</dbReference>
<dbReference type="Pfam" id="PF00677">
    <property type="entry name" value="Lum_binding"/>
    <property type="match status" value="2"/>
</dbReference>
<evidence type="ECO:0000256" key="5">
    <source>
        <dbReference type="ARBA" id="ARBA00012827"/>
    </source>
</evidence>
<feature type="repeat" description="Lumazine-binding" evidence="11">
    <location>
        <begin position="97"/>
        <end position="193"/>
    </location>
</feature>
<protein>
    <recommendedName>
        <fullName evidence="6 10">Riboflavin synthase</fullName>
        <ecNumber evidence="5 10">2.5.1.9</ecNumber>
    </recommendedName>
</protein>
<comment type="pathway">
    <text evidence="3">Cofactor biosynthesis; riboflavin biosynthesis; riboflavin from 2-hydroxy-3-oxobutyl phosphate and 5-amino-6-(D-ribitylamino)uracil: step 2/2.</text>
</comment>
<dbReference type="GO" id="GO:0009231">
    <property type="term" value="P:riboflavin biosynthetic process"/>
    <property type="evidence" value="ECO:0007669"/>
    <property type="project" value="UniProtKB-KW"/>
</dbReference>
<comment type="subunit">
    <text evidence="4">Homotrimer.</text>
</comment>
<dbReference type="InterPro" id="IPR001783">
    <property type="entry name" value="Lumazine-bd"/>
</dbReference>
<dbReference type="NCBIfam" id="TIGR00187">
    <property type="entry name" value="ribE"/>
    <property type="match status" value="1"/>
</dbReference>
<dbReference type="InterPro" id="IPR023366">
    <property type="entry name" value="ATP_synth_asu-like_sf"/>
</dbReference>
<accession>A0A7C5AN57</accession>
<feature type="domain" description="Lumazine-binding" evidence="12">
    <location>
        <begin position="97"/>
        <end position="193"/>
    </location>
</feature>
<evidence type="ECO:0000313" key="13">
    <source>
        <dbReference type="EMBL" id="HGZ12393.1"/>
    </source>
</evidence>
<feature type="domain" description="Lumazine-binding" evidence="12">
    <location>
        <begin position="1"/>
        <end position="96"/>
    </location>
</feature>
<evidence type="ECO:0000256" key="6">
    <source>
        <dbReference type="ARBA" id="ARBA00013950"/>
    </source>
</evidence>
<reference evidence="13" key="1">
    <citation type="journal article" date="2020" name="mSystems">
        <title>Genome- and Community-Level Interaction Insights into Carbon Utilization and Element Cycling Functions of Hydrothermarchaeota in Hydrothermal Sediment.</title>
        <authorList>
            <person name="Zhou Z."/>
            <person name="Liu Y."/>
            <person name="Xu W."/>
            <person name="Pan J."/>
            <person name="Luo Z.H."/>
            <person name="Li M."/>
        </authorList>
    </citation>
    <scope>NUCLEOTIDE SEQUENCE [LARGE SCALE GENOMIC DNA]</scope>
    <source>
        <strain evidence="13">SpSt-853</strain>
    </source>
</reference>
<dbReference type="FunFam" id="2.40.30.20:FF:000003">
    <property type="entry name" value="Riboflavin synthase, alpha subunit"/>
    <property type="match status" value="1"/>
</dbReference>
<dbReference type="PANTHER" id="PTHR21098">
    <property type="entry name" value="RIBOFLAVIN SYNTHASE ALPHA CHAIN"/>
    <property type="match status" value="1"/>
</dbReference>
<comment type="function">
    <text evidence="2">Catalyzes the dismutation of two molecules of 6,7-dimethyl-8-ribityllumazine, resulting in the formation of riboflavin and 5-amino-6-(D-ribitylamino)uracil.</text>
</comment>
<keyword evidence="7" id="KW-0686">Riboflavin biosynthesis</keyword>
<comment type="catalytic activity">
    <reaction evidence="1">
        <text>2 6,7-dimethyl-8-(1-D-ribityl)lumazine + H(+) = 5-amino-6-(D-ribitylamino)uracil + riboflavin</text>
        <dbReference type="Rhea" id="RHEA:20772"/>
        <dbReference type="ChEBI" id="CHEBI:15378"/>
        <dbReference type="ChEBI" id="CHEBI:15934"/>
        <dbReference type="ChEBI" id="CHEBI:57986"/>
        <dbReference type="ChEBI" id="CHEBI:58201"/>
        <dbReference type="EC" id="2.5.1.9"/>
    </reaction>
</comment>
<evidence type="ECO:0000256" key="4">
    <source>
        <dbReference type="ARBA" id="ARBA00011233"/>
    </source>
</evidence>
<dbReference type="PROSITE" id="PS51177">
    <property type="entry name" value="LUMAZINE_BIND"/>
    <property type="match status" value="2"/>
</dbReference>
<evidence type="ECO:0000256" key="11">
    <source>
        <dbReference type="PROSITE-ProRule" id="PRU00524"/>
    </source>
</evidence>
<gene>
    <name evidence="13" type="ORF">ENW48_09250</name>
</gene>
<evidence type="ECO:0000256" key="9">
    <source>
        <dbReference type="ARBA" id="ARBA00022737"/>
    </source>
</evidence>
<evidence type="ECO:0000256" key="10">
    <source>
        <dbReference type="NCBIfam" id="TIGR00187"/>
    </source>
</evidence>
<evidence type="ECO:0000256" key="8">
    <source>
        <dbReference type="ARBA" id="ARBA00022679"/>
    </source>
</evidence>
<dbReference type="InterPro" id="IPR017938">
    <property type="entry name" value="Riboflavin_synthase-like_b-brl"/>
</dbReference>
<keyword evidence="8 13" id="KW-0808">Transferase</keyword>
<name>A0A7C5AN57_9BACT</name>
<dbReference type="FunFam" id="2.40.30.20:FF:000004">
    <property type="entry name" value="Riboflavin synthase, alpha subunit"/>
    <property type="match status" value="1"/>
</dbReference>
<dbReference type="InterPro" id="IPR026017">
    <property type="entry name" value="Lumazine-bd_dom"/>
</dbReference>
<keyword evidence="9" id="KW-0677">Repeat</keyword>
<proteinExistence type="predicted"/>
<evidence type="ECO:0000256" key="3">
    <source>
        <dbReference type="ARBA" id="ARBA00004887"/>
    </source>
</evidence>
<dbReference type="Gene3D" id="2.40.30.20">
    <property type="match status" value="2"/>
</dbReference>
<dbReference type="GO" id="GO:0004746">
    <property type="term" value="F:riboflavin synthase activity"/>
    <property type="evidence" value="ECO:0007669"/>
    <property type="project" value="UniProtKB-UniRule"/>
</dbReference>
<comment type="caution">
    <text evidence="13">The sequence shown here is derived from an EMBL/GenBank/DDBJ whole genome shotgun (WGS) entry which is preliminary data.</text>
</comment>
<dbReference type="CDD" id="cd00402">
    <property type="entry name" value="Riboflavin_synthase_like"/>
    <property type="match status" value="1"/>
</dbReference>
<evidence type="ECO:0000256" key="2">
    <source>
        <dbReference type="ARBA" id="ARBA00002803"/>
    </source>
</evidence>
<evidence type="ECO:0000256" key="7">
    <source>
        <dbReference type="ARBA" id="ARBA00022619"/>
    </source>
</evidence>
<dbReference type="AlphaFoldDB" id="A0A7C5AN57"/>
<dbReference type="EMBL" id="DTKJ01000060">
    <property type="protein sequence ID" value="HGZ12393.1"/>
    <property type="molecule type" value="Genomic_DNA"/>
</dbReference>
<organism evidence="13">
    <name type="scientific">Desulfobacca acetoxidans</name>
    <dbReference type="NCBI Taxonomy" id="60893"/>
    <lineage>
        <taxon>Bacteria</taxon>
        <taxon>Pseudomonadati</taxon>
        <taxon>Thermodesulfobacteriota</taxon>
        <taxon>Desulfobaccia</taxon>
        <taxon>Desulfobaccales</taxon>
        <taxon>Desulfobaccaceae</taxon>
        <taxon>Desulfobacca</taxon>
    </lineage>
</organism>
<evidence type="ECO:0000259" key="12">
    <source>
        <dbReference type="PROSITE" id="PS51177"/>
    </source>
</evidence>
<dbReference type="EC" id="2.5.1.9" evidence="5 10"/>
<sequence length="215" mass="22939">MFTGLVEGIGQISGLDRRAEGLRLAITPPFPAGALNLGESVSVSGACLTVVALKGAAFQVDVSPETLARTTLGQKKVGDRVNLERALRMGDRLGGHLVTGHVDGLGMVKERREGPEHLRLALELPPDLLPLAVEKGSIAVEGVSLTINEIHRTGCTVNVIPYTARHTTLGTLKVGDPVNLEMDLIGKYVHRLLGPYLKKDSGLTEELLARLGFLK</sequence>
<dbReference type="PIRSF" id="PIRSF000498">
    <property type="entry name" value="Riboflavin_syn_A"/>
    <property type="match status" value="1"/>
</dbReference>
<dbReference type="NCBIfam" id="NF006767">
    <property type="entry name" value="PRK09289.1"/>
    <property type="match status" value="1"/>
</dbReference>